<dbReference type="Pfam" id="PF07833">
    <property type="entry name" value="Cu_amine_oxidN1"/>
    <property type="match status" value="1"/>
</dbReference>
<evidence type="ECO:0000259" key="2">
    <source>
        <dbReference type="Pfam" id="PF07833"/>
    </source>
</evidence>
<evidence type="ECO:0000256" key="1">
    <source>
        <dbReference type="SAM" id="SignalP"/>
    </source>
</evidence>
<reference evidence="4" key="1">
    <citation type="submission" date="2016-10" db="EMBL/GenBank/DDBJ databases">
        <authorList>
            <person name="Varghese N."/>
            <person name="Submissions S."/>
        </authorList>
    </citation>
    <scope>NUCLEOTIDE SEQUENCE [LARGE SCALE GENOMIC DNA]</scope>
    <source>
        <strain evidence="4">BL9</strain>
    </source>
</reference>
<evidence type="ECO:0000313" key="3">
    <source>
        <dbReference type="EMBL" id="SCY33286.1"/>
    </source>
</evidence>
<keyword evidence="1" id="KW-0732">Signal</keyword>
<dbReference type="STRING" id="582692.SAMN05720606_10419"/>
<dbReference type="Proteomes" id="UP000198538">
    <property type="component" value="Unassembled WGS sequence"/>
</dbReference>
<name>A0A1G5F207_9BACL</name>
<dbReference type="RefSeq" id="WP_090917381.1">
    <property type="nucleotide sequence ID" value="NZ_FMVM01000004.1"/>
</dbReference>
<organism evidence="3 4">
    <name type="scientific">Paenibacillus polysaccharolyticus</name>
    <dbReference type="NCBI Taxonomy" id="582692"/>
    <lineage>
        <taxon>Bacteria</taxon>
        <taxon>Bacillati</taxon>
        <taxon>Bacillota</taxon>
        <taxon>Bacilli</taxon>
        <taxon>Bacillales</taxon>
        <taxon>Paenibacillaceae</taxon>
        <taxon>Paenibacillus</taxon>
    </lineage>
</organism>
<feature type="chain" id="PRO_5011729188" evidence="1">
    <location>
        <begin position="43"/>
        <end position="320"/>
    </location>
</feature>
<accession>A0A1G5F207</accession>
<dbReference type="AlphaFoldDB" id="A0A1G5F207"/>
<sequence length="320" mass="35010">MKNTAPLHNAIWKQKKWKMLLAASILTAGVAPALFTPTVAEAATTTKPMAYINNISAQYDVVIRQGVTYIALTELQFLGDYTFGYDNKSKQISIKTGSDQYVLTPNSKTMKKNGQNATLSSAPILVKGKAMLPLRAIGETFGAQVRWNQAAKEAYIYTTNASVVKDYNGSDLTAAREAALQLPRLSSFGQPRLHVKNPLGPVDSSTVYIFEQGQKDRFFMIEDNDLVSYYTITNGNAMLKWQANLGKQAGTIGDLFFIKTKSVTEAGTRPSVAGKTLVSFKYSRMLEETAYDMMNKKGSLESGSATPTKGKVIVEVPGEK</sequence>
<protein>
    <submittedName>
        <fullName evidence="3">Copper amine oxidase N-terminal domain-containing protein</fullName>
    </submittedName>
</protein>
<dbReference type="SUPFAM" id="SSF55383">
    <property type="entry name" value="Copper amine oxidase, domain N"/>
    <property type="match status" value="1"/>
</dbReference>
<evidence type="ECO:0000313" key="4">
    <source>
        <dbReference type="Proteomes" id="UP000198538"/>
    </source>
</evidence>
<proteinExistence type="predicted"/>
<dbReference type="InterPro" id="IPR036582">
    <property type="entry name" value="Mao_N_sf"/>
</dbReference>
<feature type="signal peptide" evidence="1">
    <location>
        <begin position="1"/>
        <end position="42"/>
    </location>
</feature>
<keyword evidence="4" id="KW-1185">Reference proteome</keyword>
<dbReference type="EMBL" id="FMVM01000004">
    <property type="protein sequence ID" value="SCY33286.1"/>
    <property type="molecule type" value="Genomic_DNA"/>
</dbReference>
<gene>
    <name evidence="3" type="ORF">SAMN05720606_10419</name>
</gene>
<dbReference type="Gene3D" id="3.30.457.10">
    <property type="entry name" value="Copper amine oxidase-like, N-terminal domain"/>
    <property type="match status" value="1"/>
</dbReference>
<dbReference type="InterPro" id="IPR012854">
    <property type="entry name" value="Cu_amine_oxidase-like_N"/>
</dbReference>
<feature type="domain" description="Copper amine oxidase-like N-terminal" evidence="2">
    <location>
        <begin position="60"/>
        <end position="156"/>
    </location>
</feature>